<dbReference type="Gene3D" id="1.10.357.10">
    <property type="entry name" value="Tetracycline Repressor, domain 2"/>
    <property type="match status" value="1"/>
</dbReference>
<reference evidence="4" key="1">
    <citation type="journal article" date="2021" name="PeerJ">
        <title>Extensive microbial diversity within the chicken gut microbiome revealed by metagenomics and culture.</title>
        <authorList>
            <person name="Gilroy R."/>
            <person name="Ravi A."/>
            <person name="Getino M."/>
            <person name="Pursley I."/>
            <person name="Horton D.L."/>
            <person name="Alikhan N.F."/>
            <person name="Baker D."/>
            <person name="Gharbi K."/>
            <person name="Hall N."/>
            <person name="Watson M."/>
            <person name="Adriaenssens E.M."/>
            <person name="Foster-Nyarko E."/>
            <person name="Jarju S."/>
            <person name="Secka A."/>
            <person name="Antonio M."/>
            <person name="Oren A."/>
            <person name="Chaudhuri R.R."/>
            <person name="La Ragione R."/>
            <person name="Hildebrand F."/>
            <person name="Pallen M.J."/>
        </authorList>
    </citation>
    <scope>NUCLEOTIDE SEQUENCE</scope>
    <source>
        <strain evidence="4">CHK173-2119</strain>
    </source>
</reference>
<gene>
    <name evidence="4" type="ORF">K8W17_07400</name>
</gene>
<dbReference type="InterPro" id="IPR009057">
    <property type="entry name" value="Homeodomain-like_sf"/>
</dbReference>
<dbReference type="GO" id="GO:0003677">
    <property type="term" value="F:DNA binding"/>
    <property type="evidence" value="ECO:0007669"/>
    <property type="project" value="UniProtKB-UniRule"/>
</dbReference>
<keyword evidence="1 2" id="KW-0238">DNA-binding</keyword>
<dbReference type="SUPFAM" id="SSF46689">
    <property type="entry name" value="Homeodomain-like"/>
    <property type="match status" value="1"/>
</dbReference>
<sequence>MTKRRVLDKDKVAQAAADIVKESGLPALTFGTLAKKLDIKSQSVYNYFHNLDSLLEYLGTCLMKDLYAELATGLIGLSGKEALLKYGEIARTFFLAQGKLVGTIQTIQNYPKDSDFVQSMEKVLGIIGKIMDGEKDIRVDRVTFLQAFISQVLGFTLVESMGFFDTYDVPHNTASFRKMLETTADTFI</sequence>
<feature type="DNA-binding region" description="H-T-H motif" evidence="2">
    <location>
        <begin position="29"/>
        <end position="48"/>
    </location>
</feature>
<reference evidence="4" key="2">
    <citation type="submission" date="2021-09" db="EMBL/GenBank/DDBJ databases">
        <authorList>
            <person name="Gilroy R."/>
        </authorList>
    </citation>
    <scope>NUCLEOTIDE SEQUENCE</scope>
    <source>
        <strain evidence="4">CHK173-2119</strain>
    </source>
</reference>
<evidence type="ECO:0000313" key="4">
    <source>
        <dbReference type="EMBL" id="HJE15887.1"/>
    </source>
</evidence>
<dbReference type="Proteomes" id="UP000774947">
    <property type="component" value="Unassembled WGS sequence"/>
</dbReference>
<name>A0A921DVP4_9LACO</name>
<comment type="caution">
    <text evidence="4">The sequence shown here is derived from an EMBL/GenBank/DDBJ whole genome shotgun (WGS) entry which is preliminary data.</text>
</comment>
<evidence type="ECO:0000313" key="5">
    <source>
        <dbReference type="Proteomes" id="UP000774947"/>
    </source>
</evidence>
<dbReference type="InterPro" id="IPR001647">
    <property type="entry name" value="HTH_TetR"/>
</dbReference>
<proteinExistence type="predicted"/>
<accession>A0A921DVP4</accession>
<dbReference type="AlphaFoldDB" id="A0A921DVP4"/>
<organism evidence="4 5">
    <name type="scientific">Lapidilactobacillus dextrinicus</name>
    <dbReference type="NCBI Taxonomy" id="51664"/>
    <lineage>
        <taxon>Bacteria</taxon>
        <taxon>Bacillati</taxon>
        <taxon>Bacillota</taxon>
        <taxon>Bacilli</taxon>
        <taxon>Lactobacillales</taxon>
        <taxon>Lactobacillaceae</taxon>
        <taxon>Lapidilactobacillus</taxon>
    </lineage>
</organism>
<evidence type="ECO:0000256" key="1">
    <source>
        <dbReference type="ARBA" id="ARBA00023125"/>
    </source>
</evidence>
<dbReference type="EMBL" id="DYXY01000195">
    <property type="protein sequence ID" value="HJE15887.1"/>
    <property type="molecule type" value="Genomic_DNA"/>
</dbReference>
<protein>
    <submittedName>
        <fullName evidence="4">TetR/AcrR family transcriptional regulator</fullName>
    </submittedName>
</protein>
<evidence type="ECO:0000259" key="3">
    <source>
        <dbReference type="PROSITE" id="PS50977"/>
    </source>
</evidence>
<feature type="domain" description="HTH tetR-type" evidence="3">
    <location>
        <begin position="6"/>
        <end position="66"/>
    </location>
</feature>
<dbReference type="PROSITE" id="PS50977">
    <property type="entry name" value="HTH_TETR_2"/>
    <property type="match status" value="1"/>
</dbReference>
<evidence type="ECO:0000256" key="2">
    <source>
        <dbReference type="PROSITE-ProRule" id="PRU00335"/>
    </source>
</evidence>
<dbReference type="Gene3D" id="1.10.10.60">
    <property type="entry name" value="Homeodomain-like"/>
    <property type="match status" value="1"/>
</dbReference>